<dbReference type="FunFam" id="1.10.555.10:FF:000058">
    <property type="entry name" value="GTPase-activating protein pac-1"/>
    <property type="match status" value="1"/>
</dbReference>
<evidence type="ECO:0000256" key="2">
    <source>
        <dbReference type="SAM" id="MobiDB-lite"/>
    </source>
</evidence>
<feature type="region of interest" description="Disordered" evidence="2">
    <location>
        <begin position="840"/>
        <end position="861"/>
    </location>
</feature>
<dbReference type="PROSITE" id="PS50238">
    <property type="entry name" value="RHOGAP"/>
    <property type="match status" value="1"/>
</dbReference>
<dbReference type="Gene3D" id="2.30.42.10">
    <property type="match status" value="1"/>
</dbReference>
<feature type="region of interest" description="Disordered" evidence="2">
    <location>
        <begin position="1099"/>
        <end position="1182"/>
    </location>
</feature>
<reference evidence="7" key="1">
    <citation type="submission" date="2022-11" db="UniProtKB">
        <authorList>
            <consortium name="WormBaseParasite"/>
        </authorList>
    </citation>
    <scope>IDENTIFICATION</scope>
</reference>
<feature type="region of interest" description="Disordered" evidence="2">
    <location>
        <begin position="1826"/>
        <end position="1861"/>
    </location>
</feature>
<dbReference type="SUPFAM" id="SSF50729">
    <property type="entry name" value="PH domain-like"/>
    <property type="match status" value="1"/>
</dbReference>
<dbReference type="GO" id="GO:0007165">
    <property type="term" value="P:signal transduction"/>
    <property type="evidence" value="ECO:0007669"/>
    <property type="project" value="InterPro"/>
</dbReference>
<dbReference type="PANTHER" id="PTHR23175:SF23">
    <property type="entry name" value="PDZ DOMAIN-CONTAINING PROTEIN"/>
    <property type="match status" value="1"/>
</dbReference>
<dbReference type="PROSITE" id="PS50003">
    <property type="entry name" value="PH_DOMAIN"/>
    <property type="match status" value="1"/>
</dbReference>
<feature type="domain" description="Rho-GAP" evidence="5">
    <location>
        <begin position="1186"/>
        <end position="1382"/>
    </location>
</feature>
<feature type="compositionally biased region" description="Basic and acidic residues" evidence="2">
    <location>
        <begin position="318"/>
        <end position="334"/>
    </location>
</feature>
<name>A0A915BMW3_PARUN</name>
<proteinExistence type="predicted"/>
<evidence type="ECO:0000313" key="6">
    <source>
        <dbReference type="Proteomes" id="UP000887569"/>
    </source>
</evidence>
<feature type="region of interest" description="Disordered" evidence="2">
    <location>
        <begin position="285"/>
        <end position="342"/>
    </location>
</feature>
<feature type="compositionally biased region" description="Polar residues" evidence="2">
    <location>
        <begin position="1117"/>
        <end position="1156"/>
    </location>
</feature>
<evidence type="ECO:0000259" key="5">
    <source>
        <dbReference type="PROSITE" id="PS50238"/>
    </source>
</evidence>
<feature type="region of interest" description="Disordered" evidence="2">
    <location>
        <begin position="1917"/>
        <end position="1959"/>
    </location>
</feature>
<dbReference type="InterPro" id="IPR036034">
    <property type="entry name" value="PDZ_sf"/>
</dbReference>
<feature type="domain" description="PDZ" evidence="4">
    <location>
        <begin position="5"/>
        <end position="112"/>
    </location>
</feature>
<dbReference type="Pfam" id="PF17820">
    <property type="entry name" value="PDZ_6"/>
    <property type="match status" value="1"/>
</dbReference>
<feature type="region of interest" description="Disordered" evidence="2">
    <location>
        <begin position="1535"/>
        <end position="1571"/>
    </location>
</feature>
<feature type="region of interest" description="Disordered" evidence="2">
    <location>
        <begin position="646"/>
        <end position="675"/>
    </location>
</feature>
<evidence type="ECO:0000259" key="4">
    <source>
        <dbReference type="PROSITE" id="PS50106"/>
    </source>
</evidence>
<feature type="compositionally biased region" description="Basic residues" evidence="2">
    <location>
        <begin position="1157"/>
        <end position="1166"/>
    </location>
</feature>
<dbReference type="InterPro" id="IPR001849">
    <property type="entry name" value="PH_domain"/>
</dbReference>
<keyword evidence="6" id="KW-1185">Reference proteome</keyword>
<feature type="compositionally biased region" description="Low complexity" evidence="2">
    <location>
        <begin position="1535"/>
        <end position="1554"/>
    </location>
</feature>
<dbReference type="Pfam" id="PF00169">
    <property type="entry name" value="PH"/>
    <property type="match status" value="1"/>
</dbReference>
<feature type="compositionally biased region" description="Polar residues" evidence="2">
    <location>
        <begin position="185"/>
        <end position="220"/>
    </location>
</feature>
<dbReference type="PANTHER" id="PTHR23175">
    <property type="entry name" value="PDZ DOMAIN-CONTAINING PROTEIN"/>
    <property type="match status" value="1"/>
</dbReference>
<dbReference type="SMART" id="SM00228">
    <property type="entry name" value="PDZ"/>
    <property type="match status" value="1"/>
</dbReference>
<dbReference type="Pfam" id="PF00620">
    <property type="entry name" value="RhoGAP"/>
    <property type="match status" value="1"/>
</dbReference>
<dbReference type="Proteomes" id="UP000887569">
    <property type="component" value="Unplaced"/>
</dbReference>
<evidence type="ECO:0000259" key="3">
    <source>
        <dbReference type="PROSITE" id="PS50003"/>
    </source>
</evidence>
<evidence type="ECO:0000256" key="1">
    <source>
        <dbReference type="ARBA" id="ARBA00022468"/>
    </source>
</evidence>
<dbReference type="Gene3D" id="2.30.29.30">
    <property type="entry name" value="Pleckstrin-homology domain (PH domain)/Phosphotyrosine-binding domain (PTB)"/>
    <property type="match status" value="1"/>
</dbReference>
<dbReference type="GO" id="GO:0005096">
    <property type="term" value="F:GTPase activator activity"/>
    <property type="evidence" value="ECO:0007669"/>
    <property type="project" value="UniProtKB-KW"/>
</dbReference>
<dbReference type="SMART" id="SM00233">
    <property type="entry name" value="PH"/>
    <property type="match status" value="1"/>
</dbReference>
<feature type="compositionally biased region" description="Polar residues" evidence="2">
    <location>
        <begin position="710"/>
        <end position="724"/>
    </location>
</feature>
<dbReference type="SMART" id="SM00324">
    <property type="entry name" value="RhoGAP"/>
    <property type="match status" value="1"/>
</dbReference>
<dbReference type="InterPro" id="IPR011993">
    <property type="entry name" value="PH-like_dom_sf"/>
</dbReference>
<feature type="region of interest" description="Disordered" evidence="2">
    <location>
        <begin position="1039"/>
        <end position="1070"/>
    </location>
</feature>
<feature type="region of interest" description="Disordered" evidence="2">
    <location>
        <begin position="182"/>
        <end position="220"/>
    </location>
</feature>
<organism evidence="6 7">
    <name type="scientific">Parascaris univalens</name>
    <name type="common">Nematode worm</name>
    <dbReference type="NCBI Taxonomy" id="6257"/>
    <lineage>
        <taxon>Eukaryota</taxon>
        <taxon>Metazoa</taxon>
        <taxon>Ecdysozoa</taxon>
        <taxon>Nematoda</taxon>
        <taxon>Chromadorea</taxon>
        <taxon>Rhabditida</taxon>
        <taxon>Spirurina</taxon>
        <taxon>Ascaridomorpha</taxon>
        <taxon>Ascaridoidea</taxon>
        <taxon>Ascarididae</taxon>
        <taxon>Parascaris</taxon>
    </lineage>
</organism>
<dbReference type="InterPro" id="IPR000198">
    <property type="entry name" value="RhoGAP_dom"/>
</dbReference>
<dbReference type="SUPFAM" id="SSF48350">
    <property type="entry name" value="GTPase activation domain, GAP"/>
    <property type="match status" value="1"/>
</dbReference>
<feature type="region of interest" description="Disordered" evidence="2">
    <location>
        <begin position="1665"/>
        <end position="1693"/>
    </location>
</feature>
<feature type="region of interest" description="Disordered" evidence="2">
    <location>
        <begin position="1879"/>
        <end position="1900"/>
    </location>
</feature>
<feature type="compositionally biased region" description="Low complexity" evidence="2">
    <location>
        <begin position="844"/>
        <end position="857"/>
    </location>
</feature>
<feature type="domain" description="PH" evidence="3">
    <location>
        <begin position="884"/>
        <end position="1006"/>
    </location>
</feature>
<accession>A0A915BMW3</accession>
<dbReference type="InterPro" id="IPR008936">
    <property type="entry name" value="Rho_GTPase_activation_prot"/>
</dbReference>
<feature type="compositionally biased region" description="Basic residues" evidence="2">
    <location>
        <begin position="1849"/>
        <end position="1861"/>
    </location>
</feature>
<dbReference type="WBParaSite" id="PgR047_g065_t01">
    <property type="protein sequence ID" value="PgR047_g065_t01"/>
    <property type="gene ID" value="PgR047_g065"/>
</dbReference>
<dbReference type="PROSITE" id="PS50106">
    <property type="entry name" value="PDZ"/>
    <property type="match status" value="1"/>
</dbReference>
<feature type="compositionally biased region" description="Low complexity" evidence="2">
    <location>
        <begin position="1926"/>
        <end position="1941"/>
    </location>
</feature>
<dbReference type="SUPFAM" id="SSF50156">
    <property type="entry name" value="PDZ domain-like"/>
    <property type="match status" value="1"/>
</dbReference>
<feature type="compositionally biased region" description="Polar residues" evidence="2">
    <location>
        <begin position="285"/>
        <end position="300"/>
    </location>
</feature>
<dbReference type="InterPro" id="IPR001478">
    <property type="entry name" value="PDZ"/>
</dbReference>
<feature type="compositionally biased region" description="Polar residues" evidence="2">
    <location>
        <begin position="732"/>
        <end position="750"/>
    </location>
</feature>
<dbReference type="InterPro" id="IPR041489">
    <property type="entry name" value="PDZ_6"/>
</dbReference>
<feature type="region of interest" description="Disordered" evidence="2">
    <location>
        <begin position="1458"/>
        <end position="1507"/>
    </location>
</feature>
<dbReference type="Gene3D" id="1.10.555.10">
    <property type="entry name" value="Rho GTPase activation protein"/>
    <property type="match status" value="1"/>
</dbReference>
<keyword evidence="1" id="KW-0343">GTPase activation</keyword>
<sequence>MSLCKIVLERPSPDFTYGFTIRHIAVYPPQNEMDESGTMGDDQLWEIYSAPFHTAVISRVEPLSCAAEGGLRCGDRIVSLNDEPICELSYEQICEIIRTSGTKLRVMIVTSSQTKAPSSLLGSGSEHSGAAVCSPKGHASDTNYAFTPRLRQSFFYQMPHRRVSSMYDGRFLATDSLRLNPTMRGVTTDSPSPNILSGRNDTTVPSDSADSLTRSKLNNPSGRIGALLEEMRPSSSNFVRNSHLMSPSTTLTRRPYAVEPNRIRTAVSQEDFLFLPLNPYVVSSSVVDGNRSTQNPLTSDGNRRTNDVGPRPSPNALDSKRLERFKSPPAEVKESQGGTVEGEMETKPVTVRLASPDSWMRNREIRPPVSPCVPHTFSPVWRRSALAYPEYNLPSELKIDEKTNEVESRRDATLCASNKGEATTKVAAENTNGVKLRSGAPFNKDAEKRYAGSNWEKHFDNETNFISGKYPSIKGMNGVEASSSASDSTLFGRFTARQASFMAAISGYDRRHLEVDEKRTAEETSQNSMCITNTTPIYPLLTRATAVVIPERTPPLYVLKGTVGGASPPTEKKALHAKLPYSRSNHRLFCPSRNGEMSPVAYEASSSLNLNAYKSEDKPKMDALCLDEIASANNYLRMSKRNKSGTLRLSIPTPPVTKHEHRVRQNAALPPKPHHDFRRRTMHVTMDILGCHSNSDRVNHSAAQCPPANANDSSKPPKSAQSPLLAQLRALASSTSSLVTRPPSNETSADVTRRQRPKSYVMATSSSSPLAASDASVVTATRSPHATAVQSSSTFETSTCLPGAASVSRTYQKNAFGVHHQPTTHRIQRFITFFSSNDHQNKHSNSSVATTSSRSNAKQYLKRSTTTLNSSHVSSLFVPVKAKDVRKQGQLIHQETALGESSKYDRRRWEQCWAVLHTYNLYLCRQLSSYVSDETQEKILNIPADSRTIDVRSAIVDIAYELLQRKDEQRAHVLRVVTQRRTEHLLQTESESEMLKWIDNIRSASTASSVPPVDDTYDTHCVRATKANSADSIFLEKRVESEGSESTGLRGDPDSLPCEGLSPSSSSRSDLVAVCNGRETLSSSPTTATTELIMQRYKAKSTHLNSPSAGKRHHSTGEGSTGHNMLPGTSSSTNVSEGANTGNAQCDQNTGATTPKSARKWKKSKAMKQGSSSSGRSDKCSVQSTSALGQKIVDCPTSGEGDQVPLLIQMCVQVVESYGLDTVGIYRIPGNTAAVNALKENLNYGFENVDFTDARWRDVNVVSSLLKMFLRKLPEPLLTDKLYPFFIDANRIAAHPQRLHKLRNLARKLPSAHYATLKYLIAHLRAVVAHSSVNKMETRNLALMFGPSIVRPSDDNMATMVTHMSDQCKIIETFITYYDWMFDEAGTADDEVPEPVPSACDAAVAAHSQGGSSGGLGVEAELLASGSLMTTSFNDMHNLLRRANEAEAVAMMDAQRGGKIKQMLNVRRNSKKDKSKKRERDHSAHAGTTPRVGSTAASAIAHPSSTTPVERAFCGTYQERDIDAEIASRRQRAATSASVATSSSVEHSPSVDSSLGSMVDSSARHAETQNVSVVNTQTPTTDVDAMRRKRQQDMYSARRIFIAGTDADLGEDGGLSQLDLEDLVSHTRHLNLASSPALEVLSAETREKIRRLQQLQGWLPAGSEKKSCETLNNKQGNKRTSHEEVKTPTTKTAEEFSSTDALSLTSDYSTTSSAALTVPVTVSCMDQLAATSSDYASSDVSPCARNPSVSPRNPVEQDAVEVIQLSSSPRAIGVHIRNNNLPETETEERKLETGSASKNCAVLPPRERRLSDSYNKLASETHVMFSVQEEDTSSSSSSSLSKDAGNMRVRAKTNSRKDPWRRHTISDVDLIRQALAEEAARKEKAPSAASPHIDKSSSKVGKFARWIKNSFRRSSPDLNIESVHEIGPAPSGASPPSGISSHVPTPPSEILPSSGDEQL</sequence>
<protein>
    <submittedName>
        <fullName evidence="7">GTPase-activating protein pac-1</fullName>
    </submittedName>
</protein>
<evidence type="ECO:0000313" key="7">
    <source>
        <dbReference type="WBParaSite" id="PgR047_g065_t01"/>
    </source>
</evidence>
<feature type="region of interest" description="Disordered" evidence="2">
    <location>
        <begin position="698"/>
        <end position="766"/>
    </location>
</feature>
<feature type="compositionally biased region" description="Polar residues" evidence="2">
    <location>
        <begin position="1491"/>
        <end position="1507"/>
    </location>
</feature>